<dbReference type="SUPFAM" id="SSF57501">
    <property type="entry name" value="Cystine-knot cytokines"/>
    <property type="match status" value="1"/>
</dbReference>
<proteinExistence type="inferred from homology"/>
<gene>
    <name evidence="5" type="ORF">OCBIM_22005907mg</name>
</gene>
<dbReference type="AlphaFoldDB" id="A0A0L8HU93"/>
<evidence type="ECO:0000256" key="3">
    <source>
        <dbReference type="ARBA" id="ARBA00022525"/>
    </source>
</evidence>
<dbReference type="OrthoDB" id="6111398at2759"/>
<dbReference type="Pfam" id="PF06083">
    <property type="entry name" value="IL17"/>
    <property type="match status" value="1"/>
</dbReference>
<dbReference type="GO" id="GO:0005125">
    <property type="term" value="F:cytokine activity"/>
    <property type="evidence" value="ECO:0007669"/>
    <property type="project" value="InterPro"/>
</dbReference>
<evidence type="ECO:0000256" key="1">
    <source>
        <dbReference type="ARBA" id="ARBA00004613"/>
    </source>
</evidence>
<dbReference type="GO" id="GO:0005576">
    <property type="term" value="C:extracellular region"/>
    <property type="evidence" value="ECO:0007669"/>
    <property type="project" value="UniProtKB-SubCell"/>
</dbReference>
<evidence type="ECO:0000256" key="4">
    <source>
        <dbReference type="ARBA" id="ARBA00022729"/>
    </source>
</evidence>
<accession>A0A0L8HU93</accession>
<dbReference type="InterPro" id="IPR010345">
    <property type="entry name" value="IL-17_fam"/>
</dbReference>
<reference evidence="5" key="1">
    <citation type="submission" date="2015-07" db="EMBL/GenBank/DDBJ databases">
        <title>MeaNS - Measles Nucleotide Surveillance Program.</title>
        <authorList>
            <person name="Tran T."/>
            <person name="Druce J."/>
        </authorList>
    </citation>
    <scope>NUCLEOTIDE SEQUENCE</scope>
    <source>
        <strain evidence="5">UCB-OBI-ISO-001</strain>
        <tissue evidence="5">Gonad</tissue>
    </source>
</reference>
<dbReference type="EMBL" id="KQ417284">
    <property type="protein sequence ID" value="KOF92776.1"/>
    <property type="molecule type" value="Genomic_DNA"/>
</dbReference>
<dbReference type="InterPro" id="IPR029034">
    <property type="entry name" value="Cystine-knot_cytokine"/>
</dbReference>
<comment type="similarity">
    <text evidence="2">Belongs to the IL-17 family.</text>
</comment>
<keyword evidence="4" id="KW-0732">Signal</keyword>
<name>A0A0L8HU93_OCTBM</name>
<evidence type="ECO:0000256" key="2">
    <source>
        <dbReference type="ARBA" id="ARBA00007236"/>
    </source>
</evidence>
<evidence type="ECO:0000313" key="5">
    <source>
        <dbReference type="EMBL" id="KOF92776.1"/>
    </source>
</evidence>
<comment type="subcellular location">
    <subcellularLocation>
        <location evidence="1">Secreted</location>
    </subcellularLocation>
</comment>
<organism evidence="5">
    <name type="scientific">Octopus bimaculoides</name>
    <name type="common">California two-spotted octopus</name>
    <dbReference type="NCBI Taxonomy" id="37653"/>
    <lineage>
        <taxon>Eukaryota</taxon>
        <taxon>Metazoa</taxon>
        <taxon>Spiralia</taxon>
        <taxon>Lophotrochozoa</taxon>
        <taxon>Mollusca</taxon>
        <taxon>Cephalopoda</taxon>
        <taxon>Coleoidea</taxon>
        <taxon>Octopodiformes</taxon>
        <taxon>Octopoda</taxon>
        <taxon>Incirrata</taxon>
        <taxon>Octopodidae</taxon>
        <taxon>Octopus</taxon>
    </lineage>
</organism>
<keyword evidence="3" id="KW-0964">Secreted</keyword>
<sequence>VCIPYLNCFFSVIIFVSSASYRRQCRIPVRLDVRHKSHSRLRNKFIFTAKIASHATTKLPMLDLDKTCPTSIVHSRAARRRSTCPWYLKVIYDKNVYPPLRTEAVCRCKNCLGTDNNYHCVTVYTEMPVLIRTGACVDGFYVYKPSKINVASACVCARIIDRENINKKDYES</sequence>
<feature type="non-terminal residue" evidence="5">
    <location>
        <position position="1"/>
    </location>
</feature>
<dbReference type="Gene3D" id="2.10.90.10">
    <property type="entry name" value="Cystine-knot cytokines"/>
    <property type="match status" value="1"/>
</dbReference>
<protein>
    <recommendedName>
        <fullName evidence="6">Interleukin 17-like protein</fullName>
    </recommendedName>
</protein>
<evidence type="ECO:0008006" key="6">
    <source>
        <dbReference type="Google" id="ProtNLM"/>
    </source>
</evidence>